<organism evidence="6 7">
    <name type="scientific">Magallana gigas</name>
    <name type="common">Pacific oyster</name>
    <name type="synonym">Crassostrea gigas</name>
    <dbReference type="NCBI Taxonomy" id="29159"/>
    <lineage>
        <taxon>Eukaryota</taxon>
        <taxon>Metazoa</taxon>
        <taxon>Spiralia</taxon>
        <taxon>Lophotrochozoa</taxon>
        <taxon>Mollusca</taxon>
        <taxon>Bivalvia</taxon>
        <taxon>Autobranchia</taxon>
        <taxon>Pteriomorphia</taxon>
        <taxon>Ostreida</taxon>
        <taxon>Ostreoidea</taxon>
        <taxon>Ostreidae</taxon>
        <taxon>Magallana</taxon>
    </lineage>
</organism>
<dbReference type="OMA" id="YEVMHLK"/>
<protein>
    <recommendedName>
        <fullName evidence="8">THO complex subunit 5-like protein</fullName>
    </recommendedName>
</protein>
<keyword evidence="7" id="KW-1185">Reference proteome</keyword>
<dbReference type="InterPro" id="IPR019163">
    <property type="entry name" value="THO_Thoc5"/>
</dbReference>
<evidence type="ECO:0000256" key="4">
    <source>
        <dbReference type="SAM" id="Coils"/>
    </source>
</evidence>
<feature type="region of interest" description="Disordered" evidence="5">
    <location>
        <begin position="1"/>
        <end position="36"/>
    </location>
</feature>
<accession>A0A8W8NIF1</accession>
<dbReference type="PANTHER" id="PTHR13375:SF3">
    <property type="entry name" value="THO COMPLEX SUBUNIT 5 HOMOLOG"/>
    <property type="match status" value="1"/>
</dbReference>
<evidence type="ECO:0000256" key="5">
    <source>
        <dbReference type="SAM" id="MobiDB-lite"/>
    </source>
</evidence>
<sequence>MSKEEKPEKRKRSIKKENPEQKRIKQESSSKESKLTTSLFYSEEAEVDTRSPEKDVEVFKSTCSDIRQTMLDIKSLKDKKASHDELEDKRVSVMLDFMNLKKLNRLAHIRCKKVREQTNDAKQRIDHYHLQLQNLLYEIMHLEKEITKCLEFKSKDEEIELVTLDDFYKTAPSDISRTDTTKTDPHLQRLARLEWELEQRKQLAKKLKDSKQSKEGLAQEIKNKQEYLENLQPKLKIVLEATKPVQEYLDMPFDQIREQQETARHLPPPLYVLYMQTSAYRQACDKDLQVSIIGDLDAAKAIKSSGKVVEEDSDSDQEEQEHSKKSKRRRKTVDSRVQERKQQALKKHPLAVKLDINCKDGNSLHLTFNFLITLEIITVNISLTLAESNISSISGSISESNVTLSDLLAPESVLTDLYPGDHGKTSPNPANKYELRKLGLKDFTSYITEVGWPYLWAQWLGGLQFLENNAVNTPEEDVSFAHMQQTIRRLKQRVRSRLCLMKQTAAFETGNVVVDPEYQGLFPSKIVSRLTSWKRSTYEDFAVLPHAQALVDDEVVEQSDIFFTTVIERGSAKMTAQIVMTHDYPKVAPVFVVSVLWQHERTAANDKHIKEMEEEVNVHHEELMNSKSCDTVLSNQMQRLLMCFDIYLETEAAGSEEEGPMEISKEKIYNRMLRGPSRSKPYRYCPDIGIFTHR</sequence>
<feature type="compositionally biased region" description="Basic and acidic residues" evidence="5">
    <location>
        <begin position="332"/>
        <end position="342"/>
    </location>
</feature>
<keyword evidence="3" id="KW-0539">Nucleus</keyword>
<evidence type="ECO:0000313" key="7">
    <source>
        <dbReference type="Proteomes" id="UP000005408"/>
    </source>
</evidence>
<dbReference type="Pfam" id="PF09766">
    <property type="entry name" value="FmiP_Thoc5"/>
    <property type="match status" value="1"/>
</dbReference>
<feature type="compositionally biased region" description="Basic and acidic residues" evidence="5">
    <location>
        <begin position="15"/>
        <end position="34"/>
    </location>
</feature>
<evidence type="ECO:0000256" key="2">
    <source>
        <dbReference type="ARBA" id="ARBA00008044"/>
    </source>
</evidence>
<evidence type="ECO:0008006" key="8">
    <source>
        <dbReference type="Google" id="ProtNLM"/>
    </source>
</evidence>
<dbReference type="GO" id="GO:0003729">
    <property type="term" value="F:mRNA binding"/>
    <property type="evidence" value="ECO:0007669"/>
    <property type="project" value="TreeGrafter"/>
</dbReference>
<dbReference type="GO" id="GO:0006406">
    <property type="term" value="P:mRNA export from nucleus"/>
    <property type="evidence" value="ECO:0007669"/>
    <property type="project" value="TreeGrafter"/>
</dbReference>
<dbReference type="OrthoDB" id="20582at2759"/>
<reference evidence="6" key="1">
    <citation type="submission" date="2022-08" db="UniProtKB">
        <authorList>
            <consortium name="EnsemblMetazoa"/>
        </authorList>
    </citation>
    <scope>IDENTIFICATION</scope>
    <source>
        <strain evidence="6">05x7-T-G4-1.051#20</strain>
    </source>
</reference>
<comment type="subcellular location">
    <subcellularLocation>
        <location evidence="1">Nucleus</location>
    </subcellularLocation>
</comment>
<dbReference type="PANTHER" id="PTHR13375">
    <property type="entry name" value="FMS INTERACTING PROTEIN"/>
    <property type="match status" value="1"/>
</dbReference>
<evidence type="ECO:0000256" key="3">
    <source>
        <dbReference type="ARBA" id="ARBA00023242"/>
    </source>
</evidence>
<comment type="similarity">
    <text evidence="2">Belongs to the THOC5 family.</text>
</comment>
<keyword evidence="4" id="KW-0175">Coiled coil</keyword>
<evidence type="ECO:0000313" key="6">
    <source>
        <dbReference type="EnsemblMetazoa" id="G5449.2:cds"/>
    </source>
</evidence>
<dbReference type="GO" id="GO:0000445">
    <property type="term" value="C:THO complex part of transcription export complex"/>
    <property type="evidence" value="ECO:0007669"/>
    <property type="project" value="TreeGrafter"/>
</dbReference>
<proteinExistence type="inferred from homology"/>
<feature type="region of interest" description="Disordered" evidence="5">
    <location>
        <begin position="305"/>
        <end position="344"/>
    </location>
</feature>
<name>A0A8W8NIF1_MAGGI</name>
<dbReference type="AlphaFoldDB" id="A0A8W8NIF1"/>
<evidence type="ECO:0000256" key="1">
    <source>
        <dbReference type="ARBA" id="ARBA00004123"/>
    </source>
</evidence>
<dbReference type="Proteomes" id="UP000005408">
    <property type="component" value="Unassembled WGS sequence"/>
</dbReference>
<dbReference type="EnsemblMetazoa" id="G5449.2">
    <property type="protein sequence ID" value="G5449.2:cds"/>
    <property type="gene ID" value="G5449"/>
</dbReference>
<feature type="coiled-coil region" evidence="4">
    <location>
        <begin position="190"/>
        <end position="224"/>
    </location>
</feature>